<dbReference type="NCBIfam" id="TIGR02403">
    <property type="entry name" value="trehalose_treC"/>
    <property type="match status" value="1"/>
</dbReference>
<evidence type="ECO:0000313" key="7">
    <source>
        <dbReference type="Proteomes" id="UP000005396"/>
    </source>
</evidence>
<dbReference type="PANTHER" id="PTHR10357">
    <property type="entry name" value="ALPHA-AMYLASE FAMILY MEMBER"/>
    <property type="match status" value="1"/>
</dbReference>
<dbReference type="PANTHER" id="PTHR10357:SF217">
    <property type="entry name" value="TREHALOSE-6-PHOSPHATE HYDROLASE"/>
    <property type="match status" value="1"/>
</dbReference>
<dbReference type="CDD" id="cd11333">
    <property type="entry name" value="AmyAc_SI_OligoGlu_DGase"/>
    <property type="match status" value="1"/>
</dbReference>
<dbReference type="FunFam" id="3.90.400.10:FF:000002">
    <property type="entry name" value="Sucrose isomerase"/>
    <property type="match status" value="1"/>
</dbReference>
<reference evidence="6 7" key="1">
    <citation type="submission" date="2007-08" db="EMBL/GenBank/DDBJ databases">
        <authorList>
            <person name="Fulton L."/>
            <person name="Clifton S."/>
            <person name="Fulton B."/>
            <person name="Xu J."/>
            <person name="Minx P."/>
            <person name="Pepin K.H."/>
            <person name="Johnson M."/>
            <person name="Thiruvilangam P."/>
            <person name="Bhonagiri V."/>
            <person name="Nash W.E."/>
            <person name="Mardis E.R."/>
            <person name="Wilson R.K."/>
        </authorList>
    </citation>
    <scope>NUCLEOTIDE SEQUENCE [LARGE SCALE GENOMIC DNA]</scope>
    <source>
        <strain evidence="7">ATCC BAA-613 / DSM 15670 / CCUG 46953 / JCM 12243 / WAL 16351</strain>
    </source>
</reference>
<dbReference type="InterPro" id="IPR006047">
    <property type="entry name" value="GH13_cat_dom"/>
</dbReference>
<dbReference type="Proteomes" id="UP000005396">
    <property type="component" value="Unassembled WGS sequence"/>
</dbReference>
<dbReference type="EC" id="3.2.1.93" evidence="4"/>
<organism evidence="6 7">
    <name type="scientific">Enterocloster bolteae (strain ATCC BAA-613 / DSM 15670 / CCUG 46953 / JCM 12243 / WAL 16351)</name>
    <name type="common">Clostridium bolteae</name>
    <dbReference type="NCBI Taxonomy" id="411902"/>
    <lineage>
        <taxon>Bacteria</taxon>
        <taxon>Bacillati</taxon>
        <taxon>Bacillota</taxon>
        <taxon>Clostridia</taxon>
        <taxon>Lachnospirales</taxon>
        <taxon>Lachnospiraceae</taxon>
        <taxon>Enterocloster</taxon>
    </lineage>
</organism>
<gene>
    <name evidence="6" type="ORF">CLOBOL_05034</name>
</gene>
<dbReference type="eggNOG" id="COG0366">
    <property type="taxonomic scope" value="Bacteria"/>
</dbReference>
<evidence type="ECO:0000256" key="4">
    <source>
        <dbReference type="NCBIfam" id="TIGR02403"/>
    </source>
</evidence>
<dbReference type="InterPro" id="IPR013780">
    <property type="entry name" value="Glyco_hydro_b"/>
</dbReference>
<dbReference type="GO" id="GO:0008788">
    <property type="term" value="F:alpha,alpha-phosphotrehalase activity"/>
    <property type="evidence" value="ECO:0007669"/>
    <property type="project" value="UniProtKB-UniRule"/>
</dbReference>
<evidence type="ECO:0000256" key="2">
    <source>
        <dbReference type="ARBA" id="ARBA00022801"/>
    </source>
</evidence>
<comment type="similarity">
    <text evidence="1">Belongs to the glycosyl hydrolase 13 family.</text>
</comment>
<proteinExistence type="inferred from homology"/>
<dbReference type="Pfam" id="PF00128">
    <property type="entry name" value="Alpha-amylase"/>
    <property type="match status" value="1"/>
</dbReference>
<dbReference type="AlphaFoldDB" id="A8RY55"/>
<dbReference type="CAZy" id="GH13">
    <property type="family name" value="Glycoside Hydrolase Family 13"/>
</dbReference>
<dbReference type="InterPro" id="IPR045857">
    <property type="entry name" value="O16G_dom_2"/>
</dbReference>
<dbReference type="InterPro" id="IPR017853">
    <property type="entry name" value="GH"/>
</dbReference>
<dbReference type="GO" id="GO:0004556">
    <property type="term" value="F:alpha-amylase activity"/>
    <property type="evidence" value="ECO:0007669"/>
    <property type="project" value="TreeGrafter"/>
</dbReference>
<dbReference type="GO" id="GO:0005993">
    <property type="term" value="P:trehalose catabolic process"/>
    <property type="evidence" value="ECO:0007669"/>
    <property type="project" value="InterPro"/>
</dbReference>
<comment type="caution">
    <text evidence="6">The sequence shown here is derived from an EMBL/GenBank/DDBJ whole genome shotgun (WGS) entry which is preliminary data.</text>
</comment>
<dbReference type="FunFam" id="3.20.20.80:FF:000064">
    <property type="entry name" value="Oligo-1,6-glucosidase"/>
    <property type="match status" value="1"/>
</dbReference>
<keyword evidence="3" id="KW-0326">Glycosidase</keyword>
<accession>A8RY55</accession>
<protein>
    <recommendedName>
        <fullName evidence="4">Alpha,alpha-phosphotrehalase</fullName>
        <ecNumber evidence="4">3.2.1.93</ecNumber>
    </recommendedName>
</protein>
<dbReference type="SUPFAM" id="SSF51445">
    <property type="entry name" value="(Trans)glycosidases"/>
    <property type="match status" value="1"/>
</dbReference>
<feature type="domain" description="Glycosyl hydrolase family 13 catalytic" evidence="5">
    <location>
        <begin position="17"/>
        <end position="416"/>
    </location>
</feature>
<dbReference type="SMART" id="SM00642">
    <property type="entry name" value="Aamy"/>
    <property type="match status" value="1"/>
</dbReference>
<reference evidence="6 7" key="2">
    <citation type="submission" date="2007-09" db="EMBL/GenBank/DDBJ databases">
        <title>Draft genome sequence of Clostridium bolteae (ATCC BAA-613).</title>
        <authorList>
            <person name="Sudarsanam P."/>
            <person name="Ley R."/>
            <person name="Guruge J."/>
            <person name="Turnbaugh P.J."/>
            <person name="Mahowald M."/>
            <person name="Liep D."/>
            <person name="Gordon J."/>
        </authorList>
    </citation>
    <scope>NUCLEOTIDE SEQUENCE [LARGE SCALE GENOMIC DNA]</scope>
    <source>
        <strain evidence="7">ATCC BAA-613 / DSM 15670 / CCUG 46953 / JCM 12243 / WAL 16351</strain>
    </source>
</reference>
<dbReference type="Gene3D" id="3.20.20.80">
    <property type="entry name" value="Glycosidases"/>
    <property type="match status" value="1"/>
</dbReference>
<sequence length="554" mass="64624">MKEEPFMGHFKDSTVYQIYTKSFQDTTGNGLGDIRGVISRLDYLKELGIDYIWLTPFFSSPLNDNGYDVADYRAVDPVFGTMKDVEELIREADIRGMGCMFDMVFNHTSTEHPWFKKALEGNPEYMDYYIFREGSPDAPPTNWQSKFGGNAWEYVPRLKKWYLHLFDVTQADLNWDNPRVRQELKEVILFWKAKGVKGFRFDVVNLISKPDIFEDDHKGDGRRFYTDGPRVHEYLQELVRDTGIEDMVTVGEMSSTTLDNCIRYSRPEDRELSMCFNFHHLKVDYRDGDKWKLTEPDLVRLKQLFMEWQEGMERENGWNAVFWCNHDQPRAISRFGDDGRYWKESAKMLATVIHMFRGTPYVYQGEELGMTNPHYGDISQYRDVESINYYRILTERGITGEEALKVLAARSRDNGRTPMQWDGSRYAGFSQGEPWIGIPENHSYINAQAEAADSGSILNYYKRLIALRKEYKVISEGEIEFIYREHPQVLAYRRTYQGQELVVLANMKASAADLGEKPELEGCRQLIGNYGEADCGQTLEQLKPYECRVYIRTL</sequence>
<dbReference type="SUPFAM" id="SSF51011">
    <property type="entry name" value="Glycosyl hydrolase domain"/>
    <property type="match status" value="1"/>
</dbReference>
<dbReference type="EMBL" id="ABCC02000039">
    <property type="protein sequence ID" value="EDP14492.1"/>
    <property type="molecule type" value="Genomic_DNA"/>
</dbReference>
<evidence type="ECO:0000259" key="5">
    <source>
        <dbReference type="SMART" id="SM00642"/>
    </source>
</evidence>
<dbReference type="PaxDb" id="411902-CLOBOL_05034"/>
<evidence type="ECO:0000256" key="1">
    <source>
        <dbReference type="ARBA" id="ARBA00008061"/>
    </source>
</evidence>
<dbReference type="NCBIfam" id="NF008183">
    <property type="entry name" value="PRK10933.1"/>
    <property type="match status" value="1"/>
</dbReference>
<dbReference type="HOGENOM" id="CLU_006462_1_1_9"/>
<dbReference type="GO" id="GO:0005737">
    <property type="term" value="C:cytoplasm"/>
    <property type="evidence" value="ECO:0007669"/>
    <property type="project" value="UniProtKB-UniRule"/>
</dbReference>
<evidence type="ECO:0000256" key="3">
    <source>
        <dbReference type="ARBA" id="ARBA00023295"/>
    </source>
</evidence>
<evidence type="ECO:0000313" key="6">
    <source>
        <dbReference type="EMBL" id="EDP14492.1"/>
    </source>
</evidence>
<dbReference type="Gene3D" id="3.90.400.10">
    <property type="entry name" value="Oligo-1,6-glucosidase, Domain 2"/>
    <property type="match status" value="1"/>
</dbReference>
<dbReference type="InterPro" id="IPR012769">
    <property type="entry name" value="Trehalose_TreC"/>
</dbReference>
<keyword evidence="2" id="KW-0378">Hydrolase</keyword>
<dbReference type="Gene3D" id="2.60.40.1180">
    <property type="entry name" value="Golgi alpha-mannosidase II"/>
    <property type="match status" value="1"/>
</dbReference>
<name>A8RY55_ENTBW</name>